<evidence type="ECO:0000256" key="6">
    <source>
        <dbReference type="SAM" id="Phobius"/>
    </source>
</evidence>
<reference evidence="7 8" key="1">
    <citation type="journal article" date="2015" name="Nature">
        <title>rRNA introns, odd ribosomes, and small enigmatic genomes across a large radiation of phyla.</title>
        <authorList>
            <person name="Brown C.T."/>
            <person name="Hug L.A."/>
            <person name="Thomas B.C."/>
            <person name="Sharon I."/>
            <person name="Castelle C.J."/>
            <person name="Singh A."/>
            <person name="Wilkins M.J."/>
            <person name="Williams K.H."/>
            <person name="Banfield J.F."/>
        </authorList>
    </citation>
    <scope>NUCLEOTIDE SEQUENCE [LARGE SCALE GENOMIC DNA]</scope>
</reference>
<feature type="transmembrane region" description="Helical" evidence="6">
    <location>
        <begin position="229"/>
        <end position="248"/>
    </location>
</feature>
<dbReference type="GO" id="GO:0005886">
    <property type="term" value="C:plasma membrane"/>
    <property type="evidence" value="ECO:0007669"/>
    <property type="project" value="UniProtKB-SubCell"/>
</dbReference>
<keyword evidence="5 6" id="KW-0472">Membrane</keyword>
<evidence type="ECO:0000256" key="5">
    <source>
        <dbReference type="ARBA" id="ARBA00023136"/>
    </source>
</evidence>
<protein>
    <submittedName>
        <fullName evidence="7">Polysaccharide biosynthesis protein</fullName>
    </submittedName>
</protein>
<dbReference type="Proteomes" id="UP000034325">
    <property type="component" value="Unassembled WGS sequence"/>
</dbReference>
<feature type="transmembrane region" description="Helical" evidence="6">
    <location>
        <begin position="50"/>
        <end position="69"/>
    </location>
</feature>
<proteinExistence type="predicted"/>
<comment type="caution">
    <text evidence="7">The sequence shown here is derived from an EMBL/GenBank/DDBJ whole genome shotgun (WGS) entry which is preliminary data.</text>
</comment>
<feature type="transmembrane region" description="Helical" evidence="6">
    <location>
        <begin position="368"/>
        <end position="388"/>
    </location>
</feature>
<feature type="transmembrane region" description="Helical" evidence="6">
    <location>
        <begin position="132"/>
        <end position="153"/>
    </location>
</feature>
<keyword evidence="2" id="KW-1003">Cell membrane</keyword>
<dbReference type="InterPro" id="IPR050833">
    <property type="entry name" value="Poly_Biosynth_Transport"/>
</dbReference>
<feature type="transmembrane region" description="Helical" evidence="6">
    <location>
        <begin position="260"/>
        <end position="282"/>
    </location>
</feature>
<dbReference type="AlphaFoldDB" id="A0A0G0LZU4"/>
<evidence type="ECO:0000313" key="8">
    <source>
        <dbReference type="Proteomes" id="UP000034325"/>
    </source>
</evidence>
<dbReference type="EMBL" id="LBWA01000029">
    <property type="protein sequence ID" value="KKQ96562.1"/>
    <property type="molecule type" value="Genomic_DNA"/>
</dbReference>
<dbReference type="PANTHER" id="PTHR30250">
    <property type="entry name" value="PST FAMILY PREDICTED COLANIC ACID TRANSPORTER"/>
    <property type="match status" value="1"/>
</dbReference>
<keyword evidence="4 6" id="KW-1133">Transmembrane helix</keyword>
<dbReference type="InterPro" id="IPR002797">
    <property type="entry name" value="Polysacc_synth"/>
</dbReference>
<accession>A0A0G0LZU4</accession>
<evidence type="ECO:0000313" key="7">
    <source>
        <dbReference type="EMBL" id="KKQ96562.1"/>
    </source>
</evidence>
<evidence type="ECO:0000256" key="1">
    <source>
        <dbReference type="ARBA" id="ARBA00004651"/>
    </source>
</evidence>
<evidence type="ECO:0000256" key="4">
    <source>
        <dbReference type="ARBA" id="ARBA00022989"/>
    </source>
</evidence>
<evidence type="ECO:0000256" key="2">
    <source>
        <dbReference type="ARBA" id="ARBA00022475"/>
    </source>
</evidence>
<dbReference type="PANTHER" id="PTHR30250:SF11">
    <property type="entry name" value="O-ANTIGEN TRANSPORTER-RELATED"/>
    <property type="match status" value="1"/>
</dbReference>
<organism evidence="7 8">
    <name type="scientific">Candidatus Woesebacteria bacterium GW2011_GWA1_39_12</name>
    <dbReference type="NCBI Taxonomy" id="1618549"/>
    <lineage>
        <taxon>Bacteria</taxon>
        <taxon>Candidatus Woeseibacteriota</taxon>
    </lineage>
</organism>
<feature type="transmembrane region" description="Helical" evidence="6">
    <location>
        <begin position="189"/>
        <end position="208"/>
    </location>
</feature>
<feature type="transmembrane region" description="Helical" evidence="6">
    <location>
        <begin position="15"/>
        <end position="38"/>
    </location>
</feature>
<gene>
    <name evidence="7" type="ORF">UT23_C0029G0001</name>
</gene>
<feature type="non-terminal residue" evidence="7">
    <location>
        <position position="1"/>
    </location>
</feature>
<feature type="transmembrane region" description="Helical" evidence="6">
    <location>
        <begin position="336"/>
        <end position="356"/>
    </location>
</feature>
<feature type="transmembrane region" description="Helical" evidence="6">
    <location>
        <begin position="160"/>
        <end position="183"/>
    </location>
</feature>
<sequence length="422" mass="45970">CYSVSMEKILKAKTLYQSVITSSSTILNGALGILFYILVARLLGPESFGIFSVSVITLTLIADVANIGTDTGIVKFVGSSIHKKRKRALMFLKLGLETKIVIGVSFTVIGLILTPTFSHLLHKPELMVPLRYAVLGAFGLLLFSFTTSALQAIQKFWTWGVLNISMNFLRLMSILAVSAVIVLDLEKSLFLYIIFPFLGSLVGILLLPRFFTVKRELSVSKEFFNYNKWIAILVAISAVSSRLDMYLAVRLLTLAEVGVYSVAVNLAGVVPQIVLAIAVVAAPKLASFDSDLKARVYLKKLQIFVLTLAGVGLLVGTPLARILVPVVYGSKYVESISPFIILLTAQAIFLISIPAHTAVTYYFSSPKILVWMSIVHLAIIGILGWVLISNYGYIGAAATVLAGSISSLIIPGTWTLNKFRNK</sequence>
<feature type="transmembrane region" description="Helical" evidence="6">
    <location>
        <begin position="394"/>
        <end position="416"/>
    </location>
</feature>
<dbReference type="Pfam" id="PF01943">
    <property type="entry name" value="Polysacc_synt"/>
    <property type="match status" value="1"/>
</dbReference>
<name>A0A0G0LZU4_9BACT</name>
<comment type="subcellular location">
    <subcellularLocation>
        <location evidence="1">Cell membrane</location>
        <topology evidence="1">Multi-pass membrane protein</topology>
    </subcellularLocation>
</comment>
<keyword evidence="3 6" id="KW-0812">Transmembrane</keyword>
<evidence type="ECO:0000256" key="3">
    <source>
        <dbReference type="ARBA" id="ARBA00022692"/>
    </source>
</evidence>
<feature type="transmembrane region" description="Helical" evidence="6">
    <location>
        <begin position="303"/>
        <end position="324"/>
    </location>
</feature>
<feature type="transmembrane region" description="Helical" evidence="6">
    <location>
        <begin position="90"/>
        <end position="112"/>
    </location>
</feature>